<accession>K0R4E1</accession>
<reference evidence="2 3" key="1">
    <citation type="journal article" date="2012" name="Genome Biol.">
        <title>Genome and low-iron response of an oceanic diatom adapted to chronic iron limitation.</title>
        <authorList>
            <person name="Lommer M."/>
            <person name="Specht M."/>
            <person name="Roy A.S."/>
            <person name="Kraemer L."/>
            <person name="Andreson R."/>
            <person name="Gutowska M.A."/>
            <person name="Wolf J."/>
            <person name="Bergner S.V."/>
            <person name="Schilhabel M.B."/>
            <person name="Klostermeier U.C."/>
            <person name="Beiko R.G."/>
            <person name="Rosenstiel P."/>
            <person name="Hippler M."/>
            <person name="Laroche J."/>
        </authorList>
    </citation>
    <scope>NUCLEOTIDE SEQUENCE [LARGE SCALE GENOMIC DNA]</scope>
    <source>
        <strain evidence="2 3">CCMP1005</strain>
    </source>
</reference>
<evidence type="ECO:0000256" key="1">
    <source>
        <dbReference type="SAM" id="MobiDB-lite"/>
    </source>
</evidence>
<dbReference type="Proteomes" id="UP000266841">
    <property type="component" value="Unassembled WGS sequence"/>
</dbReference>
<dbReference type="AlphaFoldDB" id="K0R4E1"/>
<gene>
    <name evidence="2" type="ORF">THAOC_33871</name>
</gene>
<proteinExistence type="predicted"/>
<evidence type="ECO:0000313" key="2">
    <source>
        <dbReference type="EMBL" id="EJK47405.1"/>
    </source>
</evidence>
<feature type="region of interest" description="Disordered" evidence="1">
    <location>
        <begin position="1"/>
        <end position="89"/>
    </location>
</feature>
<organism evidence="2 3">
    <name type="scientific">Thalassiosira oceanica</name>
    <name type="common">Marine diatom</name>
    <dbReference type="NCBI Taxonomy" id="159749"/>
    <lineage>
        <taxon>Eukaryota</taxon>
        <taxon>Sar</taxon>
        <taxon>Stramenopiles</taxon>
        <taxon>Ochrophyta</taxon>
        <taxon>Bacillariophyta</taxon>
        <taxon>Coscinodiscophyceae</taxon>
        <taxon>Thalassiosirophycidae</taxon>
        <taxon>Thalassiosirales</taxon>
        <taxon>Thalassiosiraceae</taxon>
        <taxon>Thalassiosira</taxon>
    </lineage>
</organism>
<name>K0R4E1_THAOC</name>
<sequence>MEEWRNTKLARTSMKRRKSLPAQCRGGRDQYKSASVTEGVRQTLAPVRLAPSTTGLQDPAEDVTEGGSSADMTSRPGDESDALTTNEEG</sequence>
<evidence type="ECO:0000313" key="3">
    <source>
        <dbReference type="Proteomes" id="UP000266841"/>
    </source>
</evidence>
<comment type="caution">
    <text evidence="2">The sequence shown here is derived from an EMBL/GenBank/DDBJ whole genome shotgun (WGS) entry which is preliminary data.</text>
</comment>
<protein>
    <submittedName>
        <fullName evidence="2">Uncharacterized protein</fullName>
    </submittedName>
</protein>
<feature type="non-terminal residue" evidence="2">
    <location>
        <position position="89"/>
    </location>
</feature>
<dbReference type="EMBL" id="AGNL01046984">
    <property type="protein sequence ID" value="EJK47405.1"/>
    <property type="molecule type" value="Genomic_DNA"/>
</dbReference>
<keyword evidence="3" id="KW-1185">Reference proteome</keyword>